<gene>
    <name evidence="3" type="ORF">TPC1_10265</name>
</gene>
<dbReference type="InterPro" id="IPR035974">
    <property type="entry name" value="Rap/Ran-GAP_sf"/>
</dbReference>
<keyword evidence="1" id="KW-0343">GTPase activation</keyword>
<evidence type="ECO:0000256" key="1">
    <source>
        <dbReference type="ARBA" id="ARBA00022468"/>
    </source>
</evidence>
<dbReference type="AlphaFoldDB" id="A0A146KKW2"/>
<dbReference type="PANTHER" id="PTHR15711:SF22">
    <property type="entry name" value="RAP-GAP DOMAIN-CONTAINING PROTEIN"/>
    <property type="match status" value="1"/>
</dbReference>
<evidence type="ECO:0000259" key="2">
    <source>
        <dbReference type="PROSITE" id="PS50085"/>
    </source>
</evidence>
<dbReference type="EMBL" id="GDID01000192">
    <property type="protein sequence ID" value="JAP96414.1"/>
    <property type="molecule type" value="Transcribed_RNA"/>
</dbReference>
<dbReference type="GO" id="GO:0051056">
    <property type="term" value="P:regulation of small GTPase mediated signal transduction"/>
    <property type="evidence" value="ECO:0007669"/>
    <property type="project" value="InterPro"/>
</dbReference>
<dbReference type="InterPro" id="IPR000331">
    <property type="entry name" value="Rap/Ran_GAP_dom"/>
</dbReference>
<accession>A0A146KKW2</accession>
<organism evidence="3">
    <name type="scientific">Trepomonas sp. PC1</name>
    <dbReference type="NCBI Taxonomy" id="1076344"/>
    <lineage>
        <taxon>Eukaryota</taxon>
        <taxon>Metamonada</taxon>
        <taxon>Diplomonadida</taxon>
        <taxon>Hexamitidae</taxon>
        <taxon>Hexamitinae</taxon>
        <taxon>Trepomonas</taxon>
    </lineage>
</organism>
<dbReference type="GO" id="GO:0005096">
    <property type="term" value="F:GTPase activator activity"/>
    <property type="evidence" value="ECO:0007669"/>
    <property type="project" value="UniProtKB-KW"/>
</dbReference>
<sequence length="352" mass="41387">ITRFFKECQYSNQNLDYEIQTDLDQIKLWGVNVPTDLVYSIYCKNPESNEPVESVPHELLVFYKYDQMFKIFTISKNEITHEQIAHSVLLNGFQRFFNLKPTMSHLQAHFNTKLSHLKAQSIHELISTMEQINRDHIFTSKFGVLLQKPGQYNEEQILKNCSGSDFYEQFLSTLGDKVNMTLFQHYCGGLDNRGRESPFSVYCSKQNHEIMFHVGTLMRFDQEDDQQVVRKRHIGNDNVVVIFQDGECTFSTEAFKSNMVYAFLVVQNVQSEFDEQNVQYKVSVAFKNFVEDQDFYVQEMFSQGAKMPKKDFSEYIFKLLLKLKEVCWRSGDLKMKLERLKQLKINQFIQSG</sequence>
<dbReference type="PROSITE" id="PS50085">
    <property type="entry name" value="RAPGAP"/>
    <property type="match status" value="1"/>
</dbReference>
<dbReference type="InterPro" id="IPR050989">
    <property type="entry name" value="Rap1_Ran_GAP"/>
</dbReference>
<feature type="non-terminal residue" evidence="3">
    <location>
        <position position="1"/>
    </location>
</feature>
<proteinExistence type="predicted"/>
<protein>
    <submittedName>
        <fullName evidence="3">Rap/ran-GAP family protein</fullName>
    </submittedName>
</protein>
<dbReference type="PANTHER" id="PTHR15711">
    <property type="entry name" value="RAP GTPASE-ACTIVATING PROTEIN"/>
    <property type="match status" value="1"/>
</dbReference>
<feature type="domain" description="Rap-GAP" evidence="2">
    <location>
        <begin position="128"/>
        <end position="348"/>
    </location>
</feature>
<dbReference type="Gene3D" id="3.40.50.11210">
    <property type="entry name" value="Rap/Ran-GAP"/>
    <property type="match status" value="1"/>
</dbReference>
<name>A0A146KKW2_9EUKA</name>
<dbReference type="Pfam" id="PF02145">
    <property type="entry name" value="Rap_GAP"/>
    <property type="match status" value="1"/>
</dbReference>
<dbReference type="SUPFAM" id="SSF111347">
    <property type="entry name" value="Rap/Ran-GAP"/>
    <property type="match status" value="1"/>
</dbReference>
<dbReference type="GO" id="GO:0005737">
    <property type="term" value="C:cytoplasm"/>
    <property type="evidence" value="ECO:0007669"/>
    <property type="project" value="TreeGrafter"/>
</dbReference>
<feature type="non-terminal residue" evidence="3">
    <location>
        <position position="352"/>
    </location>
</feature>
<evidence type="ECO:0000313" key="3">
    <source>
        <dbReference type="EMBL" id="JAP96414.1"/>
    </source>
</evidence>
<reference evidence="3" key="1">
    <citation type="submission" date="2015-07" db="EMBL/GenBank/DDBJ databases">
        <title>Adaptation to a free-living lifestyle via gene acquisitions in the diplomonad Trepomonas sp. PC1.</title>
        <authorList>
            <person name="Xu F."/>
            <person name="Jerlstrom-Hultqvist J."/>
            <person name="Kolisko M."/>
            <person name="Simpson A.G.B."/>
            <person name="Roger A.J."/>
            <person name="Svard S.G."/>
            <person name="Andersson J.O."/>
        </authorList>
    </citation>
    <scope>NUCLEOTIDE SEQUENCE</scope>
    <source>
        <strain evidence="3">PC1</strain>
    </source>
</reference>